<protein>
    <recommendedName>
        <fullName evidence="4">Cell division protein FtsX</fullName>
    </recommendedName>
</protein>
<organism evidence="2 3">
    <name type="scientific">Helicobacter macacae MIT 99-5501</name>
    <dbReference type="NCBI Taxonomy" id="1357400"/>
    <lineage>
        <taxon>Bacteria</taxon>
        <taxon>Pseudomonadati</taxon>
        <taxon>Campylobacterota</taxon>
        <taxon>Epsilonproteobacteria</taxon>
        <taxon>Campylobacterales</taxon>
        <taxon>Helicobacteraceae</taxon>
        <taxon>Helicobacter</taxon>
    </lineage>
</organism>
<accession>V8CDB6</accession>
<dbReference type="InterPro" id="IPR004513">
    <property type="entry name" value="FtsX"/>
</dbReference>
<dbReference type="HOGENOM" id="CLU_089208_0_0_7"/>
<dbReference type="GO" id="GO:0032153">
    <property type="term" value="C:cell division site"/>
    <property type="evidence" value="ECO:0007669"/>
    <property type="project" value="TreeGrafter"/>
</dbReference>
<evidence type="ECO:0000313" key="2">
    <source>
        <dbReference type="EMBL" id="ETD25092.1"/>
    </source>
</evidence>
<keyword evidence="1" id="KW-0812">Transmembrane</keyword>
<dbReference type="GO" id="GO:0051301">
    <property type="term" value="P:cell division"/>
    <property type="evidence" value="ECO:0007669"/>
    <property type="project" value="InterPro"/>
</dbReference>
<feature type="transmembrane region" description="Helical" evidence="1">
    <location>
        <begin position="240"/>
        <end position="265"/>
    </location>
</feature>
<keyword evidence="1" id="KW-1133">Transmembrane helix</keyword>
<sequence length="269" mass="31282">MSNIKQHFFLILPLVALLFAFECFLIVSRAVETKEDKLSQNYSIVIASKQKLSLDFIKQNIPEAMSIEPIDPSFVLDKIRTNMNNEDYENVKKQLSLYYNLKLESFPNLKRLEKIESTLAKIPSIIKAESFSKTHNQTYRLLFLVKFSTQLFAVLIAILSLLLMIDQIRIWHFEHHRRIEIMGYMGAGFWLKNRFFFRNAIYDALISTCVIIIVFLYGANTSMAESIVQALELQKEMFRFAIDFMILLFTSLLVCLSSVIVAILLQRRA</sequence>
<gene>
    <name evidence="2" type="ORF">HMPREF2086_00427</name>
</gene>
<feature type="transmembrane region" description="Helical" evidence="1">
    <location>
        <begin position="141"/>
        <end position="165"/>
    </location>
</feature>
<dbReference type="AlphaFoldDB" id="V8CDB6"/>
<dbReference type="GO" id="GO:0016020">
    <property type="term" value="C:membrane"/>
    <property type="evidence" value="ECO:0007669"/>
    <property type="project" value="InterPro"/>
</dbReference>
<name>V8CDB6_9HELI</name>
<keyword evidence="3" id="KW-1185">Reference proteome</keyword>
<reference evidence="2 3" key="1">
    <citation type="journal article" date="2014" name="Genome Announc.">
        <title>Draft genome sequences of six enterohepatic helicobacter species isolated from humans and one from rhesus macaques.</title>
        <authorList>
            <person name="Shen Z."/>
            <person name="Sheh A."/>
            <person name="Young S.K."/>
            <person name="Abouelliel A."/>
            <person name="Ward D.V."/>
            <person name="Earl A.M."/>
            <person name="Fox J.G."/>
        </authorList>
    </citation>
    <scope>NUCLEOTIDE SEQUENCE [LARGE SCALE GENOMIC DNA]</scope>
    <source>
        <strain evidence="2 3">MIT 99-5501</strain>
    </source>
</reference>
<dbReference type="PANTHER" id="PTHR47755:SF1">
    <property type="entry name" value="CELL DIVISION PROTEIN FTSX"/>
    <property type="match status" value="1"/>
</dbReference>
<dbReference type="PANTHER" id="PTHR47755">
    <property type="entry name" value="CELL DIVISION PROTEIN FTSX"/>
    <property type="match status" value="1"/>
</dbReference>
<dbReference type="OrthoDB" id="5348519at2"/>
<dbReference type="eggNOG" id="COG2177">
    <property type="taxonomic scope" value="Bacteria"/>
</dbReference>
<comment type="caution">
    <text evidence="2">The sequence shown here is derived from an EMBL/GenBank/DDBJ whole genome shotgun (WGS) entry which is preliminary data.</text>
</comment>
<dbReference type="STRING" id="1357400.HMPREF2086_00427"/>
<feature type="transmembrane region" description="Helical" evidence="1">
    <location>
        <begin position="200"/>
        <end position="220"/>
    </location>
</feature>
<dbReference type="PATRIC" id="fig|1357400.3.peg.579"/>
<dbReference type="EMBL" id="AZJI01000001">
    <property type="protein sequence ID" value="ETD25092.1"/>
    <property type="molecule type" value="Genomic_DNA"/>
</dbReference>
<proteinExistence type="predicted"/>
<keyword evidence="1" id="KW-0472">Membrane</keyword>
<evidence type="ECO:0000313" key="3">
    <source>
        <dbReference type="Proteomes" id="UP000018731"/>
    </source>
</evidence>
<evidence type="ECO:0008006" key="4">
    <source>
        <dbReference type="Google" id="ProtNLM"/>
    </source>
</evidence>
<evidence type="ECO:0000256" key="1">
    <source>
        <dbReference type="SAM" id="Phobius"/>
    </source>
</evidence>
<dbReference type="RefSeq" id="WP_023927107.1">
    <property type="nucleotide sequence ID" value="NZ_KI669454.1"/>
</dbReference>
<dbReference type="Proteomes" id="UP000018731">
    <property type="component" value="Unassembled WGS sequence"/>
</dbReference>